<dbReference type="PANTHER" id="PTHR19432">
    <property type="entry name" value="SUGAR TRANSPORTER"/>
    <property type="match status" value="1"/>
</dbReference>
<reference evidence="8 9" key="1">
    <citation type="submission" date="2015-10" db="EMBL/GenBank/DDBJ databases">
        <title>Genome analyses suggest a sexual origin of heterokaryosis in a supposedly ancient asexual fungus.</title>
        <authorList>
            <person name="Ropars J."/>
            <person name="Sedzielewska K."/>
            <person name="Noel J."/>
            <person name="Charron P."/>
            <person name="Farinelli L."/>
            <person name="Marton T."/>
            <person name="Kruger M."/>
            <person name="Pelin A."/>
            <person name="Brachmann A."/>
            <person name="Corradi N."/>
        </authorList>
    </citation>
    <scope>NUCLEOTIDE SEQUENCE [LARGE SCALE GENOMIC DNA]</scope>
    <source>
        <strain evidence="8 9">A4</strain>
    </source>
</reference>
<evidence type="ECO:0000256" key="3">
    <source>
        <dbReference type="ARBA" id="ARBA00022692"/>
    </source>
</evidence>
<dbReference type="VEuPathDB" id="FungiDB:RhiirA1_415667"/>
<dbReference type="InterPro" id="IPR036259">
    <property type="entry name" value="MFS_trans_sf"/>
</dbReference>
<protein>
    <submittedName>
        <fullName evidence="8">Sugar transporter</fullName>
    </submittedName>
</protein>
<evidence type="ECO:0000256" key="4">
    <source>
        <dbReference type="ARBA" id="ARBA00022989"/>
    </source>
</evidence>
<feature type="transmembrane region" description="Helical" evidence="7">
    <location>
        <begin position="104"/>
        <end position="123"/>
    </location>
</feature>
<dbReference type="Pfam" id="PF13347">
    <property type="entry name" value="MFS_2"/>
    <property type="match status" value="1"/>
</dbReference>
<evidence type="ECO:0000256" key="1">
    <source>
        <dbReference type="ARBA" id="ARBA00004141"/>
    </source>
</evidence>
<evidence type="ECO:0000256" key="5">
    <source>
        <dbReference type="ARBA" id="ARBA00023136"/>
    </source>
</evidence>
<dbReference type="GO" id="GO:0005886">
    <property type="term" value="C:plasma membrane"/>
    <property type="evidence" value="ECO:0007669"/>
    <property type="project" value="TreeGrafter"/>
</dbReference>
<comment type="subcellular location">
    <subcellularLocation>
        <location evidence="1">Membrane</location>
        <topology evidence="1">Multi-pass membrane protein</topology>
    </subcellularLocation>
</comment>
<dbReference type="VEuPathDB" id="FungiDB:FUN_018948"/>
<feature type="transmembrane region" description="Helical" evidence="7">
    <location>
        <begin position="388"/>
        <end position="410"/>
    </location>
</feature>
<feature type="transmembrane region" description="Helical" evidence="7">
    <location>
        <begin position="475"/>
        <end position="492"/>
    </location>
</feature>
<evidence type="ECO:0000313" key="9">
    <source>
        <dbReference type="Proteomes" id="UP000234323"/>
    </source>
</evidence>
<proteinExistence type="predicted"/>
<name>A0A2I1G7P6_9GLOM</name>
<dbReference type="Proteomes" id="UP000234323">
    <property type="component" value="Unassembled WGS sequence"/>
</dbReference>
<keyword evidence="4 7" id="KW-1133">Transmembrane helix</keyword>
<keyword evidence="5 7" id="KW-0472">Membrane</keyword>
<dbReference type="AlphaFoldDB" id="A0A2I1G7P6"/>
<feature type="region of interest" description="Disordered" evidence="6">
    <location>
        <begin position="1"/>
        <end position="21"/>
    </location>
</feature>
<evidence type="ECO:0000313" key="8">
    <source>
        <dbReference type="EMBL" id="PKY42656.1"/>
    </source>
</evidence>
<accession>A0A2I1G7P6</accession>
<feature type="transmembrane region" description="Helical" evidence="7">
    <location>
        <begin position="222"/>
        <end position="242"/>
    </location>
</feature>
<organism evidence="8 9">
    <name type="scientific">Rhizophagus irregularis</name>
    <dbReference type="NCBI Taxonomy" id="588596"/>
    <lineage>
        <taxon>Eukaryota</taxon>
        <taxon>Fungi</taxon>
        <taxon>Fungi incertae sedis</taxon>
        <taxon>Mucoromycota</taxon>
        <taxon>Glomeromycotina</taxon>
        <taxon>Glomeromycetes</taxon>
        <taxon>Glomerales</taxon>
        <taxon>Glomeraceae</taxon>
        <taxon>Rhizophagus</taxon>
    </lineage>
</organism>
<keyword evidence="9" id="KW-1185">Reference proteome</keyword>
<sequence length="540" mass="60648">MDELQRLNSNEPTKYNSTNRNEIDYDNNSLSTWEMIKLTACMAGLQFTWTVELAYGSPYLRSLGLTTELIALVWLAGPLSGLLIQPLVGAISDKSTYKLGRRRPFIIVGGFLVCLSMAGIAYSREWAKVYLGMINSKNGDDRDEINKVAVYIAVLAFYCLDFSINAVQASCRALILDIPPLYQQETGNAWAGRMMHIGNVIGYFTGFLDLTALFPMLGDTQLKVLCIVACVIFILSLLITSLSVKEKVFEAIDDDKPWWHTIVYIYKAFRYLPVPIQRICNVQFFAWMGWFPFLFFSTTWVAEIYAQTHPTEDPNDEDFIYKATRAGSFGLLLFSFVSVAAGVIIPLFTPSTYPSRNPFTVYNIYIASHIIFFIIMMTTFFVRTEYHAISVIASVGVPWAIAMWIPFALVGEFVQKENVEAIVENTHVRPIENPDIEHVSSIASSSSSSPLVTPDEQNEEEEEFDAGMMLGVHNMYIVFPQFVISLISSGIFKLFKANSEGVEIGNNDAVGWVLRFGGFMALIAAILSCYLIDLHVYKQA</sequence>
<dbReference type="VEuPathDB" id="FungiDB:RhiirFUN_015407"/>
<keyword evidence="2" id="KW-0813">Transport</keyword>
<feature type="transmembrane region" description="Helical" evidence="7">
    <location>
        <begin position="326"/>
        <end position="348"/>
    </location>
</feature>
<dbReference type="SUPFAM" id="SSF103473">
    <property type="entry name" value="MFS general substrate transporter"/>
    <property type="match status" value="1"/>
</dbReference>
<feature type="transmembrane region" description="Helical" evidence="7">
    <location>
        <begin position="148"/>
        <end position="175"/>
    </location>
</feature>
<dbReference type="EMBL" id="LLXI01000209">
    <property type="protein sequence ID" value="PKY42656.1"/>
    <property type="molecule type" value="Genomic_DNA"/>
</dbReference>
<feature type="transmembrane region" description="Helical" evidence="7">
    <location>
        <begin position="512"/>
        <end position="532"/>
    </location>
</feature>
<evidence type="ECO:0000256" key="6">
    <source>
        <dbReference type="SAM" id="MobiDB-lite"/>
    </source>
</evidence>
<dbReference type="Gene3D" id="1.20.1250.20">
    <property type="entry name" value="MFS general substrate transporter like domains"/>
    <property type="match status" value="1"/>
</dbReference>
<feature type="transmembrane region" description="Helical" evidence="7">
    <location>
        <begin position="360"/>
        <end position="382"/>
    </location>
</feature>
<dbReference type="GO" id="GO:0008506">
    <property type="term" value="F:sucrose:proton symporter activity"/>
    <property type="evidence" value="ECO:0007669"/>
    <property type="project" value="TreeGrafter"/>
</dbReference>
<keyword evidence="3 7" id="KW-0812">Transmembrane</keyword>
<comment type="caution">
    <text evidence="8">The sequence shown here is derived from an EMBL/GenBank/DDBJ whole genome shotgun (WGS) entry which is preliminary data.</text>
</comment>
<keyword evidence="8" id="KW-0762">Sugar transport</keyword>
<evidence type="ECO:0000256" key="2">
    <source>
        <dbReference type="ARBA" id="ARBA00022448"/>
    </source>
</evidence>
<feature type="transmembrane region" description="Helical" evidence="7">
    <location>
        <begin position="69"/>
        <end position="92"/>
    </location>
</feature>
<evidence type="ECO:0000256" key="7">
    <source>
        <dbReference type="SAM" id="Phobius"/>
    </source>
</evidence>
<feature type="transmembrane region" description="Helical" evidence="7">
    <location>
        <begin position="196"/>
        <end position="216"/>
    </location>
</feature>
<dbReference type="PANTHER" id="PTHR19432:SF35">
    <property type="entry name" value="SOLUTE CARRIER FAMILY 45 MEMBER 3 ISOFORM X1"/>
    <property type="match status" value="1"/>
</dbReference>
<gene>
    <name evidence="8" type="ORF">RhiirA4_397739</name>
</gene>
<feature type="transmembrane region" description="Helical" evidence="7">
    <location>
        <begin position="284"/>
        <end position="306"/>
    </location>
</feature>